<dbReference type="Gene3D" id="1.20.1600.10">
    <property type="entry name" value="Outer membrane efflux proteins (OEP)"/>
    <property type="match status" value="1"/>
</dbReference>
<comment type="subcellular location">
    <subcellularLocation>
        <location evidence="2">Cell membrane</location>
        <topology evidence="2">Lipid-anchor</topology>
    </subcellularLocation>
</comment>
<keyword evidence="2" id="KW-0472">Membrane</keyword>
<evidence type="ECO:0000256" key="2">
    <source>
        <dbReference type="RuleBase" id="RU362097"/>
    </source>
</evidence>
<accession>A0ABT6Y8Z7</accession>
<feature type="chain" id="PRO_5044954546" evidence="2">
    <location>
        <begin position="21"/>
        <end position="480"/>
    </location>
</feature>
<gene>
    <name evidence="4" type="ORF">QM524_12540</name>
</gene>
<dbReference type="InterPro" id="IPR003423">
    <property type="entry name" value="OMP_efflux"/>
</dbReference>
<dbReference type="EMBL" id="JASHIF010000009">
    <property type="protein sequence ID" value="MDI9860041.1"/>
    <property type="molecule type" value="Genomic_DNA"/>
</dbReference>
<dbReference type="InterPro" id="IPR010131">
    <property type="entry name" value="MdtP/NodT-like"/>
</dbReference>
<reference evidence="4 5" key="1">
    <citation type="submission" date="2023-05" db="EMBL/GenBank/DDBJ databases">
        <title>Novel species of genus Flectobacillus isolated from stream in China.</title>
        <authorList>
            <person name="Lu H."/>
        </authorList>
    </citation>
    <scope>NUCLEOTIDE SEQUENCE [LARGE SCALE GENOMIC DNA]</scope>
    <source>
        <strain evidence="4 5">KCTC 42575</strain>
    </source>
</reference>
<dbReference type="Proteomes" id="UP001236507">
    <property type="component" value="Unassembled WGS sequence"/>
</dbReference>
<comment type="similarity">
    <text evidence="1 2">Belongs to the outer membrane factor (OMF) (TC 1.B.17) family.</text>
</comment>
<keyword evidence="3" id="KW-0175">Coiled coil</keyword>
<sequence length="480" mass="53465">MNNIRKINYLATGCVLIMVAACVPKSLVPVTKTENRNTPATYNGSTSDSTNVAKIKWKEFFTDPKLEALIDTALLNNQELNLTLQEIEISRNEINARKGEYLPFVKLGGGLGVDKVSRYTSQGAADDMSEIRPGVRTPEVLPDMMVGARASWEVDIWHKLRNAQKVAAQNYFASIEGKNFLVTNLVGEIANSYYELLALDNQLAIIKQNIEILSNALNIIRQEKQAAKVTELAVRRFEAEVFKTQSLQYEIQQKIVEAENKINFLVGRYPQHVDRSSDNFNTLAPTKVYAGLPSQLIINRPDVRAAELKLSAAKLDVNIARANFYPSLGLSAGLGFRSYNPLYLVNLPQALITSLAGDIAGPLVNKYALIAGYNTASAKQIKAIIEFERTVLNACIEVTNQLSNIDNLDKNFNMKSNQVDALTQSTEISIKLFKSARADYMEVLLTQRDVLESRMELIETKMRQMNAFVNAYRALGGGWN</sequence>
<evidence type="ECO:0000256" key="3">
    <source>
        <dbReference type="SAM" id="Coils"/>
    </source>
</evidence>
<dbReference type="Pfam" id="PF02321">
    <property type="entry name" value="OEP"/>
    <property type="match status" value="2"/>
</dbReference>
<dbReference type="PROSITE" id="PS51257">
    <property type="entry name" value="PROKAR_LIPOPROTEIN"/>
    <property type="match status" value="1"/>
</dbReference>
<dbReference type="PANTHER" id="PTHR30203">
    <property type="entry name" value="OUTER MEMBRANE CATION EFFLUX PROTEIN"/>
    <property type="match status" value="1"/>
</dbReference>
<proteinExistence type="inferred from homology"/>
<organism evidence="4 5">
    <name type="scientific">Flectobacillus roseus</name>
    <dbReference type="NCBI Taxonomy" id="502259"/>
    <lineage>
        <taxon>Bacteria</taxon>
        <taxon>Pseudomonadati</taxon>
        <taxon>Bacteroidota</taxon>
        <taxon>Cytophagia</taxon>
        <taxon>Cytophagales</taxon>
        <taxon>Flectobacillaceae</taxon>
        <taxon>Flectobacillus</taxon>
    </lineage>
</organism>
<evidence type="ECO:0000313" key="4">
    <source>
        <dbReference type="EMBL" id="MDI9860041.1"/>
    </source>
</evidence>
<dbReference type="PANTHER" id="PTHR30203:SF30">
    <property type="entry name" value="OUTER MEMBRANE PROTEIN-RELATED"/>
    <property type="match status" value="1"/>
</dbReference>
<keyword evidence="2" id="KW-1134">Transmembrane beta strand</keyword>
<comment type="caution">
    <text evidence="4">The sequence shown here is derived from an EMBL/GenBank/DDBJ whole genome shotgun (WGS) entry which is preliminary data.</text>
</comment>
<keyword evidence="5" id="KW-1185">Reference proteome</keyword>
<evidence type="ECO:0000313" key="5">
    <source>
        <dbReference type="Proteomes" id="UP001236507"/>
    </source>
</evidence>
<evidence type="ECO:0000256" key="1">
    <source>
        <dbReference type="ARBA" id="ARBA00007613"/>
    </source>
</evidence>
<keyword evidence="2" id="KW-0732">Signal</keyword>
<protein>
    <submittedName>
        <fullName evidence="4">TolC family protein</fullName>
    </submittedName>
</protein>
<feature type="signal peptide" evidence="2">
    <location>
        <begin position="1"/>
        <end position="20"/>
    </location>
</feature>
<keyword evidence="2" id="KW-0449">Lipoprotein</keyword>
<keyword evidence="2" id="KW-0812">Transmembrane</keyword>
<keyword evidence="2" id="KW-0564">Palmitate</keyword>
<dbReference type="Gene3D" id="2.20.200.10">
    <property type="entry name" value="Outer membrane efflux proteins (OEP)"/>
    <property type="match status" value="1"/>
</dbReference>
<feature type="coiled-coil region" evidence="3">
    <location>
        <begin position="196"/>
        <end position="223"/>
    </location>
</feature>
<dbReference type="RefSeq" id="WP_283344866.1">
    <property type="nucleotide sequence ID" value="NZ_JASHIF010000009.1"/>
</dbReference>
<dbReference type="NCBIfam" id="TIGR01845">
    <property type="entry name" value="outer_NodT"/>
    <property type="match status" value="1"/>
</dbReference>
<dbReference type="SUPFAM" id="SSF56954">
    <property type="entry name" value="Outer membrane efflux proteins (OEP)"/>
    <property type="match status" value="1"/>
</dbReference>
<name>A0ABT6Y8Z7_9BACT</name>